<name>A0AAV7V1G0_PLEWA</name>
<proteinExistence type="predicted"/>
<evidence type="ECO:0000313" key="2">
    <source>
        <dbReference type="Proteomes" id="UP001066276"/>
    </source>
</evidence>
<comment type="caution">
    <text evidence="1">The sequence shown here is derived from an EMBL/GenBank/DDBJ whole genome shotgun (WGS) entry which is preliminary data.</text>
</comment>
<gene>
    <name evidence="1" type="ORF">NDU88_003098</name>
</gene>
<dbReference type="Proteomes" id="UP001066276">
    <property type="component" value="Chromosome 2_2"/>
</dbReference>
<accession>A0AAV7V1G0</accession>
<evidence type="ECO:0000313" key="1">
    <source>
        <dbReference type="EMBL" id="KAJ1193802.1"/>
    </source>
</evidence>
<sequence>MLLSVAFQSLCRNEARRVSDERPHFCLFDLDDMGELRRAAVGGQEGLVVRTIGLDYGNLAYWGLPTKSRRRFQKLQHIPVRCIFYIGKLDSAVDYLRQARDPLEVADLDKAVQKWQQEGIELTKQELLQISEKIHIYSMGKRETLITLLNSWTAKLSDERVWHMSRFAKFRGESTVADGNTSAESTNYFWLDTEHDDIPTGTEDPIGAEEGYSVYEDARVNNDSSAQVVRNKIDKSKLGRVVKKPVYLKDYVVN</sequence>
<reference evidence="1" key="1">
    <citation type="journal article" date="2022" name="bioRxiv">
        <title>Sequencing and chromosome-scale assembly of the giantPleurodeles waltlgenome.</title>
        <authorList>
            <person name="Brown T."/>
            <person name="Elewa A."/>
            <person name="Iarovenko S."/>
            <person name="Subramanian E."/>
            <person name="Araus A.J."/>
            <person name="Petzold A."/>
            <person name="Susuki M."/>
            <person name="Suzuki K.-i.T."/>
            <person name="Hayashi T."/>
            <person name="Toyoda A."/>
            <person name="Oliveira C."/>
            <person name="Osipova E."/>
            <person name="Leigh N.D."/>
            <person name="Simon A."/>
            <person name="Yun M.H."/>
        </authorList>
    </citation>
    <scope>NUCLEOTIDE SEQUENCE</scope>
    <source>
        <strain evidence="1">20211129_DDA</strain>
        <tissue evidence="1">Liver</tissue>
    </source>
</reference>
<protein>
    <submittedName>
        <fullName evidence="1">Uncharacterized protein</fullName>
    </submittedName>
</protein>
<keyword evidence="2" id="KW-1185">Reference proteome</keyword>
<dbReference type="AlphaFoldDB" id="A0AAV7V1G0"/>
<organism evidence="1 2">
    <name type="scientific">Pleurodeles waltl</name>
    <name type="common">Iberian ribbed newt</name>
    <dbReference type="NCBI Taxonomy" id="8319"/>
    <lineage>
        <taxon>Eukaryota</taxon>
        <taxon>Metazoa</taxon>
        <taxon>Chordata</taxon>
        <taxon>Craniata</taxon>
        <taxon>Vertebrata</taxon>
        <taxon>Euteleostomi</taxon>
        <taxon>Amphibia</taxon>
        <taxon>Batrachia</taxon>
        <taxon>Caudata</taxon>
        <taxon>Salamandroidea</taxon>
        <taxon>Salamandridae</taxon>
        <taxon>Pleurodelinae</taxon>
        <taxon>Pleurodeles</taxon>
    </lineage>
</organism>
<dbReference type="EMBL" id="JANPWB010000004">
    <property type="protein sequence ID" value="KAJ1193802.1"/>
    <property type="molecule type" value="Genomic_DNA"/>
</dbReference>